<feature type="non-terminal residue" evidence="1">
    <location>
        <position position="214"/>
    </location>
</feature>
<protein>
    <submittedName>
        <fullName evidence="1">Uncharacterized protein</fullName>
    </submittedName>
</protein>
<reference evidence="1" key="1">
    <citation type="submission" date="2019-03" db="EMBL/GenBank/DDBJ databases">
        <title>Single cell metagenomics reveals metabolic interactions within the superorganism composed of flagellate Streblomastix strix and complex community of Bacteroidetes bacteria on its surface.</title>
        <authorList>
            <person name="Treitli S.C."/>
            <person name="Kolisko M."/>
            <person name="Husnik F."/>
            <person name="Keeling P."/>
            <person name="Hampl V."/>
        </authorList>
    </citation>
    <scope>NUCLEOTIDE SEQUENCE</scope>
    <source>
        <strain evidence="1">STM</strain>
    </source>
</reference>
<sequence length="214" mass="24349">CTALKYLNTERPIEAGMDAGNMLSMIFGQEKGKAYKILKEIYTLPPNGARVLANEFISYFAPHKKKILKLYYDRSMNNYKGVGADMATQIKKHIEYNSVGDRTGWQVQLMSLGQGNISSNLEYRFFTDLLSGNLARLLFSLEIDQHNCACLKSEMEVTKTKVATGKDTSGLIVKEKTGDKLPTHRLPRESTNLTDALKYLILRKEWIKMWQNGR</sequence>
<organism evidence="1">
    <name type="scientific">termite gut metagenome</name>
    <dbReference type="NCBI Taxonomy" id="433724"/>
    <lineage>
        <taxon>unclassified sequences</taxon>
        <taxon>metagenomes</taxon>
        <taxon>organismal metagenomes</taxon>
    </lineage>
</organism>
<proteinExistence type="predicted"/>
<comment type="caution">
    <text evidence="1">The sequence shown here is derived from an EMBL/GenBank/DDBJ whole genome shotgun (WGS) entry which is preliminary data.</text>
</comment>
<dbReference type="AlphaFoldDB" id="A0A5J4P9P1"/>
<feature type="non-terminal residue" evidence="1">
    <location>
        <position position="1"/>
    </location>
</feature>
<accession>A0A5J4P9P1</accession>
<name>A0A5J4P9P1_9ZZZZ</name>
<dbReference type="EMBL" id="SNRY01010097">
    <property type="protein sequence ID" value="KAA6306197.1"/>
    <property type="molecule type" value="Genomic_DNA"/>
</dbReference>
<gene>
    <name evidence="1" type="ORF">EZS27_042147</name>
</gene>
<evidence type="ECO:0000313" key="1">
    <source>
        <dbReference type="EMBL" id="KAA6306197.1"/>
    </source>
</evidence>